<keyword evidence="3" id="KW-1185">Reference proteome</keyword>
<evidence type="ECO:0000313" key="3">
    <source>
        <dbReference type="Proteomes" id="UP000609121"/>
    </source>
</evidence>
<name>A0A8J6YZH5_9RHOB</name>
<dbReference type="Proteomes" id="UP000609121">
    <property type="component" value="Unassembled WGS sequence"/>
</dbReference>
<dbReference type="RefSeq" id="WP_226898661.1">
    <property type="nucleotide sequence ID" value="NZ_JACVXA010000138.1"/>
</dbReference>
<feature type="region of interest" description="Disordered" evidence="1">
    <location>
        <begin position="51"/>
        <end position="82"/>
    </location>
</feature>
<comment type="caution">
    <text evidence="2">The sequence shown here is derived from an EMBL/GenBank/DDBJ whole genome shotgun (WGS) entry which is preliminary data.</text>
</comment>
<dbReference type="EMBL" id="JACVXA010000138">
    <property type="protein sequence ID" value="MBE3640702.1"/>
    <property type="molecule type" value="Genomic_DNA"/>
</dbReference>
<evidence type="ECO:0000313" key="2">
    <source>
        <dbReference type="EMBL" id="MBE3640702.1"/>
    </source>
</evidence>
<organism evidence="2 3">
    <name type="scientific">Mangrovicoccus algicola</name>
    <dbReference type="NCBI Taxonomy" id="2771008"/>
    <lineage>
        <taxon>Bacteria</taxon>
        <taxon>Pseudomonadati</taxon>
        <taxon>Pseudomonadota</taxon>
        <taxon>Alphaproteobacteria</taxon>
        <taxon>Rhodobacterales</taxon>
        <taxon>Paracoccaceae</taxon>
        <taxon>Mangrovicoccus</taxon>
    </lineage>
</organism>
<evidence type="ECO:0000256" key="1">
    <source>
        <dbReference type="SAM" id="MobiDB-lite"/>
    </source>
</evidence>
<feature type="compositionally biased region" description="Pro residues" evidence="1">
    <location>
        <begin position="64"/>
        <end position="82"/>
    </location>
</feature>
<accession>A0A8J6YZH5</accession>
<dbReference type="AlphaFoldDB" id="A0A8J6YZH5"/>
<reference evidence="2" key="1">
    <citation type="submission" date="2020-09" db="EMBL/GenBank/DDBJ databases">
        <title>A novel bacterium of genus Mangrovicoccus, isolated from South China Sea.</title>
        <authorList>
            <person name="Huang H."/>
            <person name="Mo K."/>
            <person name="Hu Y."/>
        </authorList>
    </citation>
    <scope>NUCLEOTIDE SEQUENCE</scope>
    <source>
        <strain evidence="2">HB182678</strain>
    </source>
</reference>
<sequence length="82" mass="8711">MRLLPRLTFLRKPLNKSLTLHGVLLLLAIFGLPRVSRPPETPAAVQVTLVGAEDLPQAQSPAASAPPPPEAPRPRPETPPAA</sequence>
<feature type="non-terminal residue" evidence="2">
    <location>
        <position position="82"/>
    </location>
</feature>
<proteinExistence type="predicted"/>
<protein>
    <submittedName>
        <fullName evidence="2">Uncharacterized protein</fullName>
    </submittedName>
</protein>
<gene>
    <name evidence="2" type="ORF">ICN82_21120</name>
</gene>